<keyword evidence="1" id="KW-0732">Signal</keyword>
<evidence type="ECO:0000313" key="2">
    <source>
        <dbReference type="EMBL" id="MCV9385720.1"/>
    </source>
</evidence>
<name>A0ABT3CPT3_9BACT</name>
<feature type="chain" id="PRO_5046428935" description="Lipocalin-like domain-containing protein" evidence="1">
    <location>
        <begin position="21"/>
        <end position="158"/>
    </location>
</feature>
<evidence type="ECO:0000313" key="3">
    <source>
        <dbReference type="Proteomes" id="UP001300692"/>
    </source>
</evidence>
<organism evidence="2 3">
    <name type="scientific">Reichenbachiella ulvae</name>
    <dbReference type="NCBI Taxonomy" id="2980104"/>
    <lineage>
        <taxon>Bacteria</taxon>
        <taxon>Pseudomonadati</taxon>
        <taxon>Bacteroidota</taxon>
        <taxon>Cytophagia</taxon>
        <taxon>Cytophagales</taxon>
        <taxon>Reichenbachiellaceae</taxon>
        <taxon>Reichenbachiella</taxon>
    </lineage>
</organism>
<proteinExistence type="predicted"/>
<protein>
    <recommendedName>
        <fullName evidence="4">Lipocalin-like domain-containing protein</fullName>
    </recommendedName>
</protein>
<comment type="caution">
    <text evidence="2">The sequence shown here is derived from an EMBL/GenBank/DDBJ whole genome shotgun (WGS) entry which is preliminary data.</text>
</comment>
<reference evidence="2 3" key="1">
    <citation type="submission" date="2022-10" db="EMBL/GenBank/DDBJ databases">
        <title>Comparative genomics and taxonomic characterization of three novel marine species of genus Reichenbachiella exhibiting antioxidant and polysaccharide degradation activities.</title>
        <authorList>
            <person name="Muhammad N."/>
            <person name="Lee Y.-J."/>
            <person name="Ko J."/>
            <person name="Kim S.-G."/>
        </authorList>
    </citation>
    <scope>NUCLEOTIDE SEQUENCE [LARGE SCALE GENOMIC DNA]</scope>
    <source>
        <strain evidence="2 3">ABR2-5</strain>
    </source>
</reference>
<feature type="signal peptide" evidence="1">
    <location>
        <begin position="1"/>
        <end position="20"/>
    </location>
</feature>
<accession>A0ABT3CPT3</accession>
<dbReference type="Proteomes" id="UP001300692">
    <property type="component" value="Unassembled WGS sequence"/>
</dbReference>
<dbReference type="RefSeq" id="WP_264136503.1">
    <property type="nucleotide sequence ID" value="NZ_JAOYOD010000001.1"/>
</dbReference>
<keyword evidence="3" id="KW-1185">Reference proteome</keyword>
<sequence length="158" mass="18069">MKSTIAIWVAAMTFSVVSYAQPQKVKERDLGGVWQMKIELGEDFIEKEIEKEDDVMARIIMQATGSFVDGILDELDIKFRFLDDNVCKIYVSAFGSESEVETGEWYINSKGQLIISDTDSYQSDGDEYWMMQDDILIAMEDGEILEDDAKVYMVRISD</sequence>
<evidence type="ECO:0000256" key="1">
    <source>
        <dbReference type="SAM" id="SignalP"/>
    </source>
</evidence>
<evidence type="ECO:0008006" key="4">
    <source>
        <dbReference type="Google" id="ProtNLM"/>
    </source>
</evidence>
<gene>
    <name evidence="2" type="ORF">N7U62_03555</name>
</gene>
<dbReference type="EMBL" id="JAOYOD010000001">
    <property type="protein sequence ID" value="MCV9385720.1"/>
    <property type="molecule type" value="Genomic_DNA"/>
</dbReference>